<feature type="region of interest" description="Disordered" evidence="1">
    <location>
        <begin position="574"/>
        <end position="599"/>
    </location>
</feature>
<organism evidence="2 3">
    <name type="scientific">Fusarium beomiforme</name>
    <dbReference type="NCBI Taxonomy" id="44412"/>
    <lineage>
        <taxon>Eukaryota</taxon>
        <taxon>Fungi</taxon>
        <taxon>Dikarya</taxon>
        <taxon>Ascomycota</taxon>
        <taxon>Pezizomycotina</taxon>
        <taxon>Sordariomycetes</taxon>
        <taxon>Hypocreomycetidae</taxon>
        <taxon>Hypocreales</taxon>
        <taxon>Nectriaceae</taxon>
        <taxon>Fusarium</taxon>
        <taxon>Fusarium burgessii species complex</taxon>
    </lineage>
</organism>
<protein>
    <submittedName>
        <fullName evidence="2">Uncharacterized protein</fullName>
    </submittedName>
</protein>
<sequence>MQPDMDQVADPSQAGNHPVAQADVAALPDLFLPAEGEDTEPDQCFLFRLSQSPTPSLAAKNLVNQKKRKKHPTKSKSKTKKKSKVVTSPDESSDSYCDSSSDTDASGSIQQLTDDEDYMPHSKGQKPINQDIVFMHSQPAETETGEDENGDLDISDVPPHIHIGELKKTITKGPQPDRESSEKEATKEIADLENGRPKKDVPERTIELMIEYAMGTVGLKAQVYPKIFDMAVRYLRCTNFFQAKVFSGWAAQKRINTEADLLRAASMRYPHYILTMAPDLMLCLIAAIDLRPDVYGEANGRGITIIGDLNVFQYLRLSVEIGEKLEWGKGSRGQLLMLGRRPDNEPLPYGLSTIKETLRQIAKRQVLPVAVKDPFPAGKATNQQAAMDMEPYPARDFGQFAPTKTITAEDWEKKNAHWLDALMEEESTKEKVGPIIDREVTKEIFPIISKNRRNMLNRWAKSENFELDWDLMRAPLDTKVEVPDEESGQRLPEETDTARRAIRPIETIALSLPKAHENIARQIKKQTDQLFACRDHEMDNYNLMLQSAAQMRFDSSVTAQRMNDDFQMNEDRYKRLADPGRAAEKKGKGSWREASEDPF</sequence>
<proteinExistence type="predicted"/>
<evidence type="ECO:0000256" key="1">
    <source>
        <dbReference type="SAM" id="MobiDB-lite"/>
    </source>
</evidence>
<keyword evidence="3" id="KW-1185">Reference proteome</keyword>
<comment type="caution">
    <text evidence="2">The sequence shown here is derived from an EMBL/GenBank/DDBJ whole genome shotgun (WGS) entry which is preliminary data.</text>
</comment>
<reference evidence="2" key="2">
    <citation type="submission" date="2020-02" db="EMBL/GenBank/DDBJ databases">
        <title>Identification and distribution of gene clusters putatively required for synthesis of sphingolipid metabolism inhibitors in phylogenetically diverse species of the filamentous fungus Fusarium.</title>
        <authorList>
            <person name="Kim H.-S."/>
            <person name="Busman M."/>
            <person name="Brown D.W."/>
            <person name="Divon H."/>
            <person name="Uhlig S."/>
            <person name="Proctor R.H."/>
        </authorList>
    </citation>
    <scope>NUCLEOTIDE SEQUENCE</scope>
    <source>
        <strain evidence="2">NRRL 25174</strain>
    </source>
</reference>
<feature type="region of interest" description="Disordered" evidence="1">
    <location>
        <begin position="1"/>
        <end position="22"/>
    </location>
</feature>
<accession>A0A9P5AUF2</accession>
<feature type="compositionally biased region" description="Low complexity" evidence="1">
    <location>
        <begin position="85"/>
        <end position="106"/>
    </location>
</feature>
<evidence type="ECO:0000313" key="3">
    <source>
        <dbReference type="Proteomes" id="UP000730481"/>
    </source>
</evidence>
<feature type="region of interest" description="Disordered" evidence="1">
    <location>
        <begin position="166"/>
        <end position="200"/>
    </location>
</feature>
<dbReference type="OrthoDB" id="5085581at2759"/>
<dbReference type="AlphaFoldDB" id="A0A9P5AUF2"/>
<feature type="compositionally biased region" description="Basic residues" evidence="1">
    <location>
        <begin position="65"/>
        <end position="84"/>
    </location>
</feature>
<dbReference type="EMBL" id="PVQB02000040">
    <property type="protein sequence ID" value="KAF4344777.1"/>
    <property type="molecule type" value="Genomic_DNA"/>
</dbReference>
<dbReference type="Proteomes" id="UP000730481">
    <property type="component" value="Unassembled WGS sequence"/>
</dbReference>
<reference evidence="2" key="1">
    <citation type="journal article" date="2017" name="Mycologia">
        <title>Fusarium algeriense, sp. nov., a novel toxigenic crown rot pathogen of durum wheat from Algeria is nested in the Fusarium burgessii species complex.</title>
        <authorList>
            <person name="Laraba I."/>
            <person name="Keddad A."/>
            <person name="Boureghda H."/>
            <person name="Abdallah N."/>
            <person name="Vaughan M.M."/>
            <person name="Proctor R.H."/>
            <person name="Busman M."/>
            <person name="O'Donnell K."/>
        </authorList>
    </citation>
    <scope>NUCLEOTIDE SEQUENCE</scope>
    <source>
        <strain evidence="2">NRRL 25174</strain>
    </source>
</reference>
<feature type="region of interest" description="Disordered" evidence="1">
    <location>
        <begin position="42"/>
        <end position="127"/>
    </location>
</feature>
<gene>
    <name evidence="2" type="ORF">FBEOM_1244</name>
</gene>
<name>A0A9P5AUF2_9HYPO</name>
<feature type="compositionally biased region" description="Basic and acidic residues" evidence="1">
    <location>
        <begin position="175"/>
        <end position="200"/>
    </location>
</feature>
<evidence type="ECO:0000313" key="2">
    <source>
        <dbReference type="EMBL" id="KAF4344777.1"/>
    </source>
</evidence>